<gene>
    <name evidence="2" type="ORF">KQI75_09585</name>
</gene>
<keyword evidence="1" id="KW-0812">Transmembrane</keyword>
<organism evidence="2 3">
    <name type="scientific">Butyricicoccus intestinisimiae</name>
    <dbReference type="NCBI Taxonomy" id="2841509"/>
    <lineage>
        <taxon>Bacteria</taxon>
        <taxon>Bacillati</taxon>
        <taxon>Bacillota</taxon>
        <taxon>Clostridia</taxon>
        <taxon>Eubacteriales</taxon>
        <taxon>Butyricicoccaceae</taxon>
        <taxon>Butyricicoccus</taxon>
    </lineage>
</organism>
<keyword evidence="1" id="KW-1133">Transmembrane helix</keyword>
<dbReference type="Proteomes" id="UP000783588">
    <property type="component" value="Unassembled WGS sequence"/>
</dbReference>
<feature type="transmembrane region" description="Helical" evidence="1">
    <location>
        <begin position="99"/>
        <end position="123"/>
    </location>
</feature>
<evidence type="ECO:0000313" key="3">
    <source>
        <dbReference type="Proteomes" id="UP000783588"/>
    </source>
</evidence>
<accession>A0ABS6ET46</accession>
<name>A0ABS6ET46_9FIRM</name>
<sequence length="244" mass="27741">MLKRCILAENRKLHASPIWILFFILPVISAAYGTFNYLQNLSILHERWYSLWTQHTLFYSLFFFPTMVGIYAAYLWRLEHLGHNWNLLVSAPVHRMDIFLAKFLVIVKMVLLTQVFTFVLYIFCGKVFAHFSGLPPIDTLIFLLRGIIGGLAVIAAQMILSMLIRSFAVPVFIALFGGVCGTIMASRGHGLWWPYSLMQVGMNSNQKADMLAGQYAIFLVICIAWLAALFVAASILLKKREIQS</sequence>
<dbReference type="CDD" id="cd21809">
    <property type="entry name" value="ABC-2_lan_permease-like"/>
    <property type="match status" value="1"/>
</dbReference>
<dbReference type="RefSeq" id="WP_216470552.1">
    <property type="nucleotide sequence ID" value="NZ_JAHLQI010000004.1"/>
</dbReference>
<dbReference type="Pfam" id="PF12730">
    <property type="entry name" value="ABC2_membrane_4"/>
    <property type="match status" value="1"/>
</dbReference>
<dbReference type="EMBL" id="JAHLQI010000004">
    <property type="protein sequence ID" value="MBU5490863.1"/>
    <property type="molecule type" value="Genomic_DNA"/>
</dbReference>
<evidence type="ECO:0000256" key="1">
    <source>
        <dbReference type="SAM" id="Phobius"/>
    </source>
</evidence>
<protein>
    <submittedName>
        <fullName evidence="2">ABC transporter permease</fullName>
    </submittedName>
</protein>
<feature type="transmembrane region" description="Helical" evidence="1">
    <location>
        <begin position="171"/>
        <end position="195"/>
    </location>
</feature>
<reference evidence="2 3" key="1">
    <citation type="submission" date="2021-06" db="EMBL/GenBank/DDBJ databases">
        <authorList>
            <person name="Sun Q."/>
            <person name="Li D."/>
        </authorList>
    </citation>
    <scope>NUCLEOTIDE SEQUENCE [LARGE SCALE GENOMIC DNA]</scope>
    <source>
        <strain evidence="2 3">MSJd-7</strain>
    </source>
</reference>
<proteinExistence type="predicted"/>
<feature type="transmembrane region" description="Helical" evidence="1">
    <location>
        <begin position="20"/>
        <end position="38"/>
    </location>
</feature>
<evidence type="ECO:0000313" key="2">
    <source>
        <dbReference type="EMBL" id="MBU5490863.1"/>
    </source>
</evidence>
<keyword evidence="1" id="KW-0472">Membrane</keyword>
<feature type="transmembrane region" description="Helical" evidence="1">
    <location>
        <begin position="215"/>
        <end position="237"/>
    </location>
</feature>
<feature type="transmembrane region" description="Helical" evidence="1">
    <location>
        <begin position="143"/>
        <end position="164"/>
    </location>
</feature>
<feature type="transmembrane region" description="Helical" evidence="1">
    <location>
        <begin position="58"/>
        <end position="78"/>
    </location>
</feature>
<comment type="caution">
    <text evidence="2">The sequence shown here is derived from an EMBL/GenBank/DDBJ whole genome shotgun (WGS) entry which is preliminary data.</text>
</comment>
<keyword evidence="3" id="KW-1185">Reference proteome</keyword>